<keyword evidence="7 8" id="KW-0472">Membrane</keyword>
<dbReference type="Proteomes" id="UP000034022">
    <property type="component" value="Unassembled WGS sequence"/>
</dbReference>
<keyword evidence="5 8" id="KW-0812">Transmembrane</keyword>
<feature type="transmembrane region" description="Helical" evidence="8">
    <location>
        <begin position="362"/>
        <end position="379"/>
    </location>
</feature>
<dbReference type="Pfam" id="PF03222">
    <property type="entry name" value="Trp_Tyr_perm"/>
    <property type="match status" value="1"/>
</dbReference>
<accession>A0A0G0JXA3</accession>
<reference evidence="9 10" key="1">
    <citation type="journal article" date="2015" name="Nature">
        <title>rRNA introns, odd ribosomes, and small enigmatic genomes across a large radiation of phyla.</title>
        <authorList>
            <person name="Brown C.T."/>
            <person name="Hug L.A."/>
            <person name="Thomas B.C."/>
            <person name="Sharon I."/>
            <person name="Castelle C.J."/>
            <person name="Singh A."/>
            <person name="Wilkins M.J."/>
            <person name="Williams K.H."/>
            <person name="Banfield J.F."/>
        </authorList>
    </citation>
    <scope>NUCLEOTIDE SEQUENCE [LARGE SCALE GENOMIC DNA]</scope>
</reference>
<dbReference type="PANTHER" id="PTHR22950:SF461">
    <property type="entry name" value="AMINO ACID TRANSPORTER TRANSMEMBRANE DOMAIN-CONTAINING PROTEIN"/>
    <property type="match status" value="1"/>
</dbReference>
<feature type="transmembrane region" description="Helical" evidence="8">
    <location>
        <begin position="224"/>
        <end position="244"/>
    </location>
</feature>
<feature type="transmembrane region" description="Helical" evidence="8">
    <location>
        <begin position="298"/>
        <end position="315"/>
    </location>
</feature>
<evidence type="ECO:0000313" key="10">
    <source>
        <dbReference type="Proteomes" id="UP000034022"/>
    </source>
</evidence>
<proteinExistence type="predicted"/>
<evidence type="ECO:0000256" key="3">
    <source>
        <dbReference type="ARBA" id="ARBA00022475"/>
    </source>
</evidence>
<dbReference type="GO" id="GO:0015179">
    <property type="term" value="F:L-amino acid transmembrane transporter activity"/>
    <property type="evidence" value="ECO:0007669"/>
    <property type="project" value="TreeGrafter"/>
</dbReference>
<evidence type="ECO:0000256" key="7">
    <source>
        <dbReference type="ARBA" id="ARBA00023136"/>
    </source>
</evidence>
<feature type="transmembrane region" description="Helical" evidence="8">
    <location>
        <begin position="148"/>
        <end position="165"/>
    </location>
</feature>
<dbReference type="Gene3D" id="1.20.1740.10">
    <property type="entry name" value="Amino acid/polyamine transporter I"/>
    <property type="match status" value="1"/>
</dbReference>
<evidence type="ECO:0000256" key="5">
    <source>
        <dbReference type="ARBA" id="ARBA00022692"/>
    </source>
</evidence>
<dbReference type="GO" id="GO:0005886">
    <property type="term" value="C:plasma membrane"/>
    <property type="evidence" value="ECO:0007669"/>
    <property type="project" value="UniProtKB-SubCell"/>
</dbReference>
<gene>
    <name evidence="9" type="ORF">US91_C0001G0129</name>
</gene>
<evidence type="ECO:0000256" key="2">
    <source>
        <dbReference type="ARBA" id="ARBA00022448"/>
    </source>
</evidence>
<keyword evidence="2" id="KW-0813">Transport</keyword>
<name>A0A0G0JXA3_9BACT</name>
<evidence type="ECO:0000256" key="8">
    <source>
        <dbReference type="SAM" id="Phobius"/>
    </source>
</evidence>
<dbReference type="PANTHER" id="PTHR22950">
    <property type="entry name" value="AMINO ACID TRANSPORTER"/>
    <property type="match status" value="1"/>
</dbReference>
<comment type="caution">
    <text evidence="9">The sequence shown here is derived from an EMBL/GenBank/DDBJ whole genome shotgun (WGS) entry which is preliminary data.</text>
</comment>
<organism evidence="9 10">
    <name type="scientific">Candidatus Falkowbacteria bacterium GW2011_GWE1_38_31</name>
    <dbReference type="NCBI Taxonomy" id="1618638"/>
    <lineage>
        <taxon>Bacteria</taxon>
        <taxon>Candidatus Falkowiibacteriota</taxon>
    </lineage>
</organism>
<feature type="transmembrane region" description="Helical" evidence="8">
    <location>
        <begin position="39"/>
        <end position="65"/>
    </location>
</feature>
<keyword evidence="4" id="KW-0997">Cell inner membrane</keyword>
<sequence length="381" mass="42262">MHKIVKDKNYWQAVAVMIGYIVGVGMFSLPFLIARSGWLVFLILFSVLGLVQYLVHLIYASVIVANPGYNRLPGYVYKYLGYKGKWLAFFAKVFGNYGSILAYLIISSIFLQELLSPVVNGSLFFYATAIFVFGAYVVYNGIKTISKVELYMSILLFLVVGLMAYQGSVFMESANYEFFNWKNFLLPYGAMLVALDGIGSLPMVGRMVKKDARVFKSVIRSSMVLSSVILLVFVFVVVGISGASTTPDALLGIKNVLSNSVISLVLLFGLLSMLTSLFGVSEAIKETLAWDFKINEKLSWFLAIIVPYLLYVLGVRDLIGVISFIGAVGGGVCITLLLLIFLKMKKQKIKLLMFTSVPSNTVIYSLMFMFFLGIVYTILGL</sequence>
<keyword evidence="6 8" id="KW-1133">Transmembrane helix</keyword>
<feature type="transmembrane region" description="Helical" evidence="8">
    <location>
        <begin position="185"/>
        <end position="204"/>
    </location>
</feature>
<dbReference type="AlphaFoldDB" id="A0A0G0JXA3"/>
<feature type="transmembrane region" description="Helical" evidence="8">
    <location>
        <begin position="123"/>
        <end position="141"/>
    </location>
</feature>
<dbReference type="EMBL" id="LBUU01000001">
    <property type="protein sequence ID" value="KKQ71202.1"/>
    <property type="molecule type" value="Genomic_DNA"/>
</dbReference>
<evidence type="ECO:0000256" key="1">
    <source>
        <dbReference type="ARBA" id="ARBA00004429"/>
    </source>
</evidence>
<feature type="transmembrane region" description="Helical" evidence="8">
    <location>
        <begin position="86"/>
        <end position="111"/>
    </location>
</feature>
<keyword evidence="3" id="KW-1003">Cell membrane</keyword>
<evidence type="ECO:0000256" key="6">
    <source>
        <dbReference type="ARBA" id="ARBA00022989"/>
    </source>
</evidence>
<comment type="subcellular location">
    <subcellularLocation>
        <location evidence="1">Cell inner membrane</location>
        <topology evidence="1">Multi-pass membrane protein</topology>
    </subcellularLocation>
</comment>
<evidence type="ECO:0000256" key="4">
    <source>
        <dbReference type="ARBA" id="ARBA00022519"/>
    </source>
</evidence>
<feature type="transmembrane region" description="Helical" evidence="8">
    <location>
        <begin position="256"/>
        <end position="278"/>
    </location>
</feature>
<dbReference type="InterPro" id="IPR018227">
    <property type="entry name" value="Amino_acid_transport_2"/>
</dbReference>
<feature type="transmembrane region" description="Helical" evidence="8">
    <location>
        <begin position="12"/>
        <end position="33"/>
    </location>
</feature>
<feature type="transmembrane region" description="Helical" evidence="8">
    <location>
        <begin position="321"/>
        <end position="342"/>
    </location>
</feature>
<protein>
    <submittedName>
        <fullName evidence="9">Aromatic amino acid permease</fullName>
    </submittedName>
</protein>
<evidence type="ECO:0000313" key="9">
    <source>
        <dbReference type="EMBL" id="KKQ71202.1"/>
    </source>
</evidence>